<dbReference type="InterPro" id="IPR008858">
    <property type="entry name" value="TROVE_dom"/>
</dbReference>
<evidence type="ECO:0000256" key="4">
    <source>
        <dbReference type="ARBA" id="ARBA00022723"/>
    </source>
</evidence>
<dbReference type="GO" id="GO:1990904">
    <property type="term" value="C:ribonucleoprotein complex"/>
    <property type="evidence" value="ECO:0007669"/>
    <property type="project" value="UniProtKB-KW"/>
</dbReference>
<dbReference type="InterPro" id="IPR036465">
    <property type="entry name" value="vWFA_dom_sf"/>
</dbReference>
<reference evidence="9 10" key="1">
    <citation type="submission" date="2019-06" db="EMBL/GenBank/DDBJ databases">
        <title>Sequencing the genomes of 1000 actinobacteria strains.</title>
        <authorList>
            <person name="Klenk H.-P."/>
        </authorList>
    </citation>
    <scope>NUCLEOTIDE SEQUENCE [LARGE SCALE GENOMIC DNA]</scope>
    <source>
        <strain evidence="9 10">DSM 45015</strain>
    </source>
</reference>
<evidence type="ECO:0000256" key="5">
    <source>
        <dbReference type="ARBA" id="ARBA00022884"/>
    </source>
</evidence>
<comment type="subcellular location">
    <subcellularLocation>
        <location evidence="1">Cytoplasm</location>
    </subcellularLocation>
</comment>
<comment type="caution">
    <text evidence="9">The sequence shown here is derived from an EMBL/GenBank/DDBJ whole genome shotgun (WGS) entry which is preliminary data.</text>
</comment>
<dbReference type="PANTHER" id="PTHR14202">
    <property type="entry name" value="60 KDA RIBONUCLEOPROTEIN SSA/RO"/>
    <property type="match status" value="1"/>
</dbReference>
<dbReference type="GO" id="GO:0003723">
    <property type="term" value="F:RNA binding"/>
    <property type="evidence" value="ECO:0007669"/>
    <property type="project" value="UniProtKB-KW"/>
</dbReference>
<protein>
    <submittedName>
        <fullName evidence="9">TROVE domain-containing protein</fullName>
    </submittedName>
</protein>
<comment type="similarity">
    <text evidence="2">Belongs to the Ro 60 kDa family.</text>
</comment>
<keyword evidence="5" id="KW-0694">RNA-binding</keyword>
<evidence type="ECO:0000256" key="7">
    <source>
        <dbReference type="SAM" id="MobiDB-lite"/>
    </source>
</evidence>
<evidence type="ECO:0000256" key="1">
    <source>
        <dbReference type="ARBA" id="ARBA00004496"/>
    </source>
</evidence>
<dbReference type="PROSITE" id="PS50988">
    <property type="entry name" value="TROVE"/>
    <property type="match status" value="1"/>
</dbReference>
<dbReference type="Pfam" id="PF05731">
    <property type="entry name" value="TROVE"/>
    <property type="match status" value="1"/>
</dbReference>
<name>A0A543NFK3_9ACTN</name>
<evidence type="ECO:0000256" key="2">
    <source>
        <dbReference type="ARBA" id="ARBA00007814"/>
    </source>
</evidence>
<keyword evidence="4" id="KW-0479">Metal-binding</keyword>
<dbReference type="EMBL" id="VFQC01000001">
    <property type="protein sequence ID" value="TQN30601.1"/>
    <property type="molecule type" value="Genomic_DNA"/>
</dbReference>
<dbReference type="Gene3D" id="3.40.50.410">
    <property type="entry name" value="von Willebrand factor, type A domain"/>
    <property type="match status" value="1"/>
</dbReference>
<dbReference type="AlphaFoldDB" id="A0A543NFK3"/>
<feature type="domain" description="TROVE" evidence="8">
    <location>
        <begin position="25"/>
        <end position="356"/>
    </location>
</feature>
<organism evidence="9 10">
    <name type="scientific">Haloactinospora alba</name>
    <dbReference type="NCBI Taxonomy" id="405555"/>
    <lineage>
        <taxon>Bacteria</taxon>
        <taxon>Bacillati</taxon>
        <taxon>Actinomycetota</taxon>
        <taxon>Actinomycetes</taxon>
        <taxon>Streptosporangiales</taxon>
        <taxon>Nocardiopsidaceae</taxon>
        <taxon>Haloactinospora</taxon>
    </lineage>
</organism>
<proteinExistence type="inferred from homology"/>
<gene>
    <name evidence="9" type="ORF">FHX37_0483</name>
</gene>
<evidence type="ECO:0000313" key="10">
    <source>
        <dbReference type="Proteomes" id="UP000317422"/>
    </source>
</evidence>
<evidence type="ECO:0000313" key="9">
    <source>
        <dbReference type="EMBL" id="TQN30601.1"/>
    </source>
</evidence>
<evidence type="ECO:0000259" key="8">
    <source>
        <dbReference type="PROSITE" id="PS50988"/>
    </source>
</evidence>
<keyword evidence="10" id="KW-1185">Reference proteome</keyword>
<dbReference type="SUPFAM" id="SSF140864">
    <property type="entry name" value="TROVE domain-like"/>
    <property type="match status" value="1"/>
</dbReference>
<dbReference type="Proteomes" id="UP000317422">
    <property type="component" value="Unassembled WGS sequence"/>
</dbReference>
<keyword evidence="6" id="KW-0687">Ribonucleoprotein</keyword>
<evidence type="ECO:0000256" key="3">
    <source>
        <dbReference type="ARBA" id="ARBA00022490"/>
    </source>
</evidence>
<keyword evidence="3" id="KW-0963">Cytoplasm</keyword>
<dbReference type="GO" id="GO:0005737">
    <property type="term" value="C:cytoplasm"/>
    <property type="evidence" value="ECO:0007669"/>
    <property type="project" value="UniProtKB-SubCell"/>
</dbReference>
<dbReference type="RefSeq" id="WP_141921835.1">
    <property type="nucleotide sequence ID" value="NZ_VFQC01000001.1"/>
</dbReference>
<dbReference type="GO" id="GO:0046872">
    <property type="term" value="F:metal ion binding"/>
    <property type="evidence" value="ECO:0007669"/>
    <property type="project" value="UniProtKB-KW"/>
</dbReference>
<dbReference type="InterPro" id="IPR040322">
    <property type="entry name" value="TROVE2"/>
</dbReference>
<sequence>MAKFNTAGARPSGRGPIASEQAPSGRTHEGAPGYARDTRSELFLLAVSNMVGEQTFYEDADTRDTRFRALAREIAVSDPEWFTGFGGWLRGEGNMRTASIVAALEGAKARTDAEEHGHSRQMVAAALQRADEPGEALAYWTTRYGRTVPKPVKRGIADAVGRLYNERSMIKYDTTSKGFRFGDVLNLVHASPDAAKPWQGHLFQYAHDRRHDRGTVPDPDTLPVLARNLAFPEFLEADPTILLDPDELKRAGLTWEAALSMAGDKVDKTKLWEAFIPSMGYMALLRNLRNFDQTGVSDEVAQQVAARLADPEQVARSRQFPMRFLAAYRNAPSLRWGHALDKALHASLGNVPELGGRTLVLVDRSGSMQSRLSERSDLNRADAAAIFGSALAMRCQNADLVEFGTRSAPVTVARGDSLLRVIDRFNWMGGTNTADAVRAHFRSHDRVVIVTDEQAWGGWYGSDPTTQVPESVPVYTWNLAGYRYGHGPSGEGNRHTFGGLSDAAFRMIPLIEAGQRAAWPWEQTA</sequence>
<dbReference type="PANTHER" id="PTHR14202:SF0">
    <property type="entry name" value="RNA-BINDING PROTEIN RO60"/>
    <property type="match status" value="1"/>
</dbReference>
<dbReference type="OrthoDB" id="208855at2"/>
<evidence type="ECO:0000256" key="6">
    <source>
        <dbReference type="ARBA" id="ARBA00023274"/>
    </source>
</evidence>
<dbReference type="SUPFAM" id="SSF53300">
    <property type="entry name" value="vWA-like"/>
    <property type="match status" value="1"/>
</dbReference>
<feature type="region of interest" description="Disordered" evidence="7">
    <location>
        <begin position="1"/>
        <end position="33"/>
    </location>
</feature>
<dbReference type="InterPro" id="IPR037214">
    <property type="entry name" value="TROVE_dom_sf"/>
</dbReference>
<accession>A0A543NFK3</accession>